<protein>
    <recommendedName>
        <fullName evidence="2">Antitoxin</fullName>
    </recommendedName>
</protein>
<evidence type="ECO:0000256" key="2">
    <source>
        <dbReference type="RuleBase" id="RU362080"/>
    </source>
</evidence>
<reference evidence="3" key="1">
    <citation type="submission" date="2016-01" db="EMBL/GenBank/DDBJ databases">
        <authorList>
            <person name="Mcilroy J.S."/>
            <person name="Karst M S."/>
            <person name="Albertsen M."/>
        </authorList>
    </citation>
    <scope>NUCLEOTIDE SEQUENCE</scope>
    <source>
        <strain evidence="3">Cfx-K</strain>
    </source>
</reference>
<proteinExistence type="inferred from homology"/>
<dbReference type="EMBL" id="LN890655">
    <property type="protein sequence ID" value="CUS04502.2"/>
    <property type="molecule type" value="Genomic_DNA"/>
</dbReference>
<evidence type="ECO:0000256" key="1">
    <source>
        <dbReference type="ARBA" id="ARBA00009981"/>
    </source>
</evidence>
<dbReference type="InterPro" id="IPR006442">
    <property type="entry name" value="Antitoxin_Phd/YefM"/>
</dbReference>
<sequence length="97" mass="10891">MINQLPTIAPISDLRLRQAEIIEQAKEGPVILVERGSRPALIAISPEQWNLLAEQVEYLQDALAVYKKKWELATGQDELVELSPEEISEWLGDDVPA</sequence>
<dbReference type="OrthoDB" id="9795585at2"/>
<dbReference type="Proteomes" id="UP000215027">
    <property type="component" value="Chromosome I"/>
</dbReference>
<organism evidence="3 4">
    <name type="scientific">Candidatus Promineifilum breve</name>
    <dbReference type="NCBI Taxonomy" id="1806508"/>
    <lineage>
        <taxon>Bacteria</taxon>
        <taxon>Bacillati</taxon>
        <taxon>Chloroflexota</taxon>
        <taxon>Ardenticatenia</taxon>
        <taxon>Candidatus Promineifilales</taxon>
        <taxon>Candidatus Promineifilaceae</taxon>
        <taxon>Candidatus Promineifilum</taxon>
    </lineage>
</organism>
<dbReference type="Pfam" id="PF02604">
    <property type="entry name" value="PhdYeFM_antitox"/>
    <property type="match status" value="1"/>
</dbReference>
<evidence type="ECO:0000313" key="3">
    <source>
        <dbReference type="EMBL" id="CUS04502.2"/>
    </source>
</evidence>
<comment type="similarity">
    <text evidence="1 2">Belongs to the phD/YefM antitoxin family.</text>
</comment>
<gene>
    <name evidence="3" type="ORF">CFX0092_A2624</name>
</gene>
<dbReference type="SUPFAM" id="SSF143120">
    <property type="entry name" value="YefM-like"/>
    <property type="match status" value="1"/>
</dbReference>
<keyword evidence="4" id="KW-1185">Reference proteome</keyword>
<comment type="function">
    <text evidence="2">Antitoxin component of a type II toxin-antitoxin (TA) system.</text>
</comment>
<dbReference type="InterPro" id="IPR036165">
    <property type="entry name" value="YefM-like_sf"/>
</dbReference>
<dbReference type="AlphaFoldDB" id="A0A160T410"/>
<dbReference type="KEGG" id="pbf:CFX0092_A2624"/>
<name>A0A160T410_9CHLR</name>
<dbReference type="RefSeq" id="WP_095043829.1">
    <property type="nucleotide sequence ID" value="NZ_LN890655.1"/>
</dbReference>
<evidence type="ECO:0000313" key="4">
    <source>
        <dbReference type="Proteomes" id="UP000215027"/>
    </source>
</evidence>
<accession>A0A160T410</accession>